<evidence type="ECO:0000256" key="1">
    <source>
        <dbReference type="SAM" id="MobiDB-lite"/>
    </source>
</evidence>
<keyword evidence="2" id="KW-1185">Reference proteome</keyword>
<name>A0A915Q079_9BILA</name>
<protein>
    <submittedName>
        <fullName evidence="3">Uncharacterized protein</fullName>
    </submittedName>
</protein>
<dbReference type="Proteomes" id="UP000887581">
    <property type="component" value="Unplaced"/>
</dbReference>
<proteinExistence type="predicted"/>
<sequence length="103" mass="11425">MAGNDGDKEDSDVDSDDKDGNGNDDNDDDEDGIFVGKDEYVLNQQSLVREFRHSGAIFPEDFVTSAQSSGGFCHFSSAFPELLLFWCNLPREFATSISFINNM</sequence>
<evidence type="ECO:0000313" key="2">
    <source>
        <dbReference type="Proteomes" id="UP000887581"/>
    </source>
</evidence>
<feature type="region of interest" description="Disordered" evidence="1">
    <location>
        <begin position="1"/>
        <end position="34"/>
    </location>
</feature>
<feature type="compositionally biased region" description="Acidic residues" evidence="1">
    <location>
        <begin position="7"/>
        <end position="32"/>
    </location>
</feature>
<dbReference type="WBParaSite" id="sdigi.contig677.g9460.t1">
    <property type="protein sequence ID" value="sdigi.contig677.g9460.t1"/>
    <property type="gene ID" value="sdigi.contig677.g9460"/>
</dbReference>
<accession>A0A915Q079</accession>
<organism evidence="2 3">
    <name type="scientific">Setaria digitata</name>
    <dbReference type="NCBI Taxonomy" id="48799"/>
    <lineage>
        <taxon>Eukaryota</taxon>
        <taxon>Metazoa</taxon>
        <taxon>Ecdysozoa</taxon>
        <taxon>Nematoda</taxon>
        <taxon>Chromadorea</taxon>
        <taxon>Rhabditida</taxon>
        <taxon>Spirurina</taxon>
        <taxon>Spiruromorpha</taxon>
        <taxon>Filarioidea</taxon>
        <taxon>Setariidae</taxon>
        <taxon>Setaria</taxon>
    </lineage>
</organism>
<reference evidence="3" key="1">
    <citation type="submission" date="2022-11" db="UniProtKB">
        <authorList>
            <consortium name="WormBaseParasite"/>
        </authorList>
    </citation>
    <scope>IDENTIFICATION</scope>
</reference>
<dbReference type="AlphaFoldDB" id="A0A915Q079"/>
<evidence type="ECO:0000313" key="3">
    <source>
        <dbReference type="WBParaSite" id="sdigi.contig677.g9460.t1"/>
    </source>
</evidence>